<keyword evidence="3" id="KW-1185">Reference proteome</keyword>
<dbReference type="Pfam" id="PF13794">
    <property type="entry name" value="MiaE_2"/>
    <property type="match status" value="1"/>
</dbReference>
<dbReference type="Proteomes" id="UP000655287">
    <property type="component" value="Unassembled WGS sequence"/>
</dbReference>
<dbReference type="SUPFAM" id="SSF47240">
    <property type="entry name" value="Ferritin-like"/>
    <property type="match status" value="1"/>
</dbReference>
<feature type="domain" description="Ferritin-like" evidence="1">
    <location>
        <begin position="6"/>
        <end position="186"/>
    </location>
</feature>
<gene>
    <name evidence="2" type="ORF">Sru01_52360</name>
</gene>
<protein>
    <recommendedName>
        <fullName evidence="1">Ferritin-like domain-containing protein</fullName>
    </recommendedName>
</protein>
<accession>A0A919R678</accession>
<evidence type="ECO:0000313" key="2">
    <source>
        <dbReference type="EMBL" id="GII80254.1"/>
    </source>
</evidence>
<organism evidence="2 3">
    <name type="scientific">Sphaerisporangium rufum</name>
    <dbReference type="NCBI Taxonomy" id="1381558"/>
    <lineage>
        <taxon>Bacteria</taxon>
        <taxon>Bacillati</taxon>
        <taxon>Actinomycetota</taxon>
        <taxon>Actinomycetes</taxon>
        <taxon>Streptosporangiales</taxon>
        <taxon>Streptosporangiaceae</taxon>
        <taxon>Sphaerisporangium</taxon>
    </lineage>
</organism>
<proteinExistence type="predicted"/>
<evidence type="ECO:0000313" key="3">
    <source>
        <dbReference type="Proteomes" id="UP000655287"/>
    </source>
</evidence>
<dbReference type="Gene3D" id="1.20.1260.10">
    <property type="match status" value="1"/>
</dbReference>
<reference evidence="2" key="1">
    <citation type="submission" date="2021-01" db="EMBL/GenBank/DDBJ databases">
        <title>Whole genome shotgun sequence of Sphaerisporangium rufum NBRC 109079.</title>
        <authorList>
            <person name="Komaki H."/>
            <person name="Tamura T."/>
        </authorList>
    </citation>
    <scope>NUCLEOTIDE SEQUENCE</scope>
    <source>
        <strain evidence="2">NBRC 109079</strain>
    </source>
</reference>
<evidence type="ECO:0000259" key="1">
    <source>
        <dbReference type="Pfam" id="PF13794"/>
    </source>
</evidence>
<dbReference type="EMBL" id="BOOU01000070">
    <property type="protein sequence ID" value="GII80254.1"/>
    <property type="molecule type" value="Genomic_DNA"/>
</dbReference>
<dbReference type="InterPro" id="IPR059125">
    <property type="entry name" value="Ferritin_actino"/>
</dbReference>
<sequence length="235" mass="24969">MSDSPAGVVDLLGVLAYAELTAFLRLAEDAAALAPSLTDRAELSGIAAAEYAHFRLLRDRISSLGADPERAMEPFVAALDDWHAQTRPGDWWEALIKAYVGTGIAGDFYREAARQVDPRTRALVDEVLAEEVRSEFVIERVRAALAEDATLCGRLALWARRMVGEALSQGHRLAAARPELALLLVAGGREAAPEGGAAPPAGGVDAGLIEVGRLFARLTEEHGKRMAALGLVPGP</sequence>
<name>A0A919R678_9ACTN</name>
<dbReference type="InterPro" id="IPR009078">
    <property type="entry name" value="Ferritin-like_SF"/>
</dbReference>
<dbReference type="CDD" id="cd00657">
    <property type="entry name" value="Ferritin_like"/>
    <property type="match status" value="1"/>
</dbReference>
<dbReference type="RefSeq" id="WP_203990701.1">
    <property type="nucleotide sequence ID" value="NZ_BOOU01000070.1"/>
</dbReference>
<dbReference type="AlphaFoldDB" id="A0A919R678"/>
<dbReference type="InterPro" id="IPR012347">
    <property type="entry name" value="Ferritin-like"/>
</dbReference>
<comment type="caution">
    <text evidence="2">The sequence shown here is derived from an EMBL/GenBank/DDBJ whole genome shotgun (WGS) entry which is preliminary data.</text>
</comment>